<dbReference type="STRING" id="376489.A5892_14935"/>
<dbReference type="InterPro" id="IPR038765">
    <property type="entry name" value="Papain-like_cys_pep_sf"/>
</dbReference>
<accession>A0A172YHE0</accession>
<gene>
    <name evidence="2" type="ORF">A5892_14935</name>
</gene>
<dbReference type="SMART" id="SM00460">
    <property type="entry name" value="TGc"/>
    <property type="match status" value="1"/>
</dbReference>
<dbReference type="PANTHER" id="PTHR33490">
    <property type="entry name" value="BLR5614 PROTEIN-RELATED"/>
    <property type="match status" value="1"/>
</dbReference>
<evidence type="ECO:0000313" key="3">
    <source>
        <dbReference type="Proteomes" id="UP000077875"/>
    </source>
</evidence>
<evidence type="ECO:0000313" key="2">
    <source>
        <dbReference type="EMBL" id="ANF58607.1"/>
    </source>
</evidence>
<dbReference type="Pfam" id="PF09899">
    <property type="entry name" value="DUF2126"/>
    <property type="match status" value="1"/>
</dbReference>
<dbReference type="Pfam" id="PF01841">
    <property type="entry name" value="Transglut_core"/>
    <property type="match status" value="1"/>
</dbReference>
<dbReference type="InterPro" id="IPR013589">
    <property type="entry name" value="Bac_transglu_N"/>
</dbReference>
<dbReference type="Gene3D" id="3.10.620.30">
    <property type="match status" value="1"/>
</dbReference>
<evidence type="ECO:0000259" key="1">
    <source>
        <dbReference type="SMART" id="SM00460"/>
    </source>
</evidence>
<dbReference type="KEGG" id="haa:A5892_14935"/>
<feature type="domain" description="Transglutaminase-like" evidence="1">
    <location>
        <begin position="172"/>
        <end position="248"/>
    </location>
</feature>
<sequence length="1121" mass="125186">MSIRVAVHHATEYRFDRPVALSPHLIRLRPAPHCRTPIEAFSLKIEGGEHFINWQQDPFGNLVARVVFPEPLSRLSVAVEVIAPMTVINPFDFFVEPYAERFPFEYSAALAKELAPYLELDEGGERLDAWLAEVAKEADSSVNFLVALNQRLSQDIAYLVRMEPGVQAAEETLEKGSGSCRDSAWLLVQIFRRLGLASRFVSGYLVQLVADLEALDGPSGTTHDFTDLHAWTEVFVPGAGWIGLDPTSGLLAGEGHIPLAATPEPSSAAPITGLSEPCEVEFDFAMRVERIEERPRVTKPFDEDQWQAVDQLGKRVDAALKAGDVRLTMGGEPTFVSIDDMDGDEWNTAALGPTKRRFSVSLLKRLRERFASGGLFHYQQGKWYPSEPLPRWALACYWRRDGVPVWRDPALLDDDAVERDYGPQQARQFADTLCEQLGIDAVHLIPAYEDVYYYLWRERTLPVDFDPRDVDLDDDAERRRLGQLLERGLGEVVGYALPLRAEGRGWRSGAWLLRRDHLLLVPGDSPMGLRLPLDALPLKSWEDPRQPVASFAPRGPLPDPHQEIVARLVALARGQQQPASDALRGEAGRHVTARAGAKGEGTDTGALLDAVQDLNRAAAESIPTSLCVEPRDGHLYVFLPPLESLEAYLGLIAAVERTCAELGMPVFVEGYPPPSDPRLAKFMITPDPGVIEVNIMPSASWPELVDTTTALFDEARQCRLGAEKFMLDGRHSGTGGGHHITLGGATPADSPFLRRPSLLSSMVTFWQHHPCLSYLFSGLFIGPTSQAPRVDEARHDSLYELEVALSQVPDDEVTQPWLVDRLFRHLLTDLTGNTHRAEFCIDKLYSPDSDTGRLGLLELRAFEMPPHPRMSLLQALLVRALVARFWRAPYSAPLVRWGSALNDRWMLPHFLWNDLLEVLGDLRRHGFDFDPSWFESFLEFRFPLHGEFNTDTLSVELRQALEPWHVLGEEASSGGTARYVDSSVERLQVKVQGFVDGRYVLTCNGRRVPLAPTSRSGEAVAGVRYRAWQPPSALHPRIPVHAPLVFDLVDTWNQRSVGACTYHVVDPAGRNYERFPINANEAQARRLARFERQGHTQGKINVPAETPSLELPLTLDLRRGT</sequence>
<dbReference type="PANTHER" id="PTHR33490:SF1">
    <property type="entry name" value="SLL1233 PROTEIN"/>
    <property type="match status" value="1"/>
</dbReference>
<dbReference type="RefSeq" id="WP_064123469.1">
    <property type="nucleotide sequence ID" value="NZ_CP015243.1"/>
</dbReference>
<protein>
    <submittedName>
        <fullName evidence="2">IMP dehydrogenase</fullName>
    </submittedName>
</protein>
<dbReference type="AlphaFoldDB" id="A0A172YHE0"/>
<dbReference type="Pfam" id="PF08379">
    <property type="entry name" value="Bact_transglu_N"/>
    <property type="match status" value="1"/>
</dbReference>
<dbReference type="InterPro" id="IPR018667">
    <property type="entry name" value="DUF2126"/>
</dbReference>
<dbReference type="EMBL" id="CP015243">
    <property type="protein sequence ID" value="ANF58607.1"/>
    <property type="molecule type" value="Genomic_DNA"/>
</dbReference>
<dbReference type="SUPFAM" id="SSF54001">
    <property type="entry name" value="Cysteine proteinases"/>
    <property type="match status" value="1"/>
</dbReference>
<name>A0A172YHE0_9GAMM</name>
<reference evidence="2 3" key="1">
    <citation type="submission" date="2016-04" db="EMBL/GenBank/DDBJ databases">
        <title>Complete Genome Sequence of Halotalea alkalilenta IHB B 13600.</title>
        <authorList>
            <person name="Swarnkar M.K."/>
            <person name="Sharma A."/>
            <person name="Kaushal K."/>
            <person name="Soni R."/>
            <person name="Rana S."/>
            <person name="Singh A.K."/>
            <person name="Gulati A."/>
        </authorList>
    </citation>
    <scope>NUCLEOTIDE SEQUENCE [LARGE SCALE GENOMIC DNA]</scope>
    <source>
        <strain evidence="2 3">IHB B 13600</strain>
    </source>
</reference>
<keyword evidence="3" id="KW-1185">Reference proteome</keyword>
<dbReference type="InterPro" id="IPR002931">
    <property type="entry name" value="Transglutaminase-like"/>
</dbReference>
<organism evidence="2 3">
    <name type="scientific">Halotalea alkalilenta</name>
    <dbReference type="NCBI Taxonomy" id="376489"/>
    <lineage>
        <taxon>Bacteria</taxon>
        <taxon>Pseudomonadati</taxon>
        <taxon>Pseudomonadota</taxon>
        <taxon>Gammaproteobacteria</taxon>
        <taxon>Oceanospirillales</taxon>
        <taxon>Halomonadaceae</taxon>
        <taxon>Halotalea</taxon>
    </lineage>
</organism>
<proteinExistence type="predicted"/>
<dbReference type="Proteomes" id="UP000077875">
    <property type="component" value="Chromosome"/>
</dbReference>